<organism evidence="2 3">
    <name type="scientific">Parthenolecanium corni</name>
    <dbReference type="NCBI Taxonomy" id="536013"/>
    <lineage>
        <taxon>Eukaryota</taxon>
        <taxon>Metazoa</taxon>
        <taxon>Ecdysozoa</taxon>
        <taxon>Arthropoda</taxon>
        <taxon>Hexapoda</taxon>
        <taxon>Insecta</taxon>
        <taxon>Pterygota</taxon>
        <taxon>Neoptera</taxon>
        <taxon>Paraneoptera</taxon>
        <taxon>Hemiptera</taxon>
        <taxon>Sternorrhyncha</taxon>
        <taxon>Coccoidea</taxon>
        <taxon>Coccidae</taxon>
        <taxon>Parthenolecanium</taxon>
    </lineage>
</organism>
<protein>
    <submittedName>
        <fullName evidence="2">Uncharacterized protein</fullName>
    </submittedName>
</protein>
<dbReference type="AlphaFoldDB" id="A0AAN9TSH1"/>
<dbReference type="Proteomes" id="UP001367676">
    <property type="component" value="Unassembled WGS sequence"/>
</dbReference>
<proteinExistence type="predicted"/>
<evidence type="ECO:0000313" key="2">
    <source>
        <dbReference type="EMBL" id="KAK7603298.1"/>
    </source>
</evidence>
<feature type="region of interest" description="Disordered" evidence="1">
    <location>
        <begin position="796"/>
        <end position="820"/>
    </location>
</feature>
<name>A0AAN9TSH1_9HEMI</name>
<evidence type="ECO:0000313" key="3">
    <source>
        <dbReference type="Proteomes" id="UP001367676"/>
    </source>
</evidence>
<gene>
    <name evidence="2" type="ORF">V9T40_003297</name>
</gene>
<comment type="caution">
    <text evidence="2">The sequence shown here is derived from an EMBL/GenBank/DDBJ whole genome shotgun (WGS) entry which is preliminary data.</text>
</comment>
<sequence>MQVKIIQSQINAAEVKTEAEAEWAFFTEMYNFVIDDHLLNQTPWSNFLHTFMKYKNSGKAEYVEVVGCPIRMDNKETRIWFHEINYNRPGFHERDLRGYFVFGKNFNEDFYWSQDIEIIMYISEDGANREIDFSSPIVTALIGKWRVVPEKIKRFHIPAEFSEPEIRNGRVFGEKAELFFLTKVYGFFDAMRSLWKMKRLILIMDKIGAGYEIDVKRMQEVRNKRQTKEMCLNYIKTNNYLAERNVVVREDHINIVVQWETKRVSFPGLESSLNGLPRERNRDLLKCPVHWTFVECIYLLPVFYTDRNKPELLFIFVDIPYPSDIVHPFVVTSVNKSDFRDYGSDALIGRNERYGRNVNTGQEEDEEDASREENAGQIVETESNIDTTTTVVHGREAIDTRMTRDYVETHGVSLCTAYLSDPIFKAHHISFYISNPDNSFTTELKLVEFHYSSRQTALVKVVKCPIQRTNPVTNLWEESKLYFHEIHHSQPNDNRLQRGYFVFVNIKGLWKHDEPLEFLMYTSCNKTPLPNMMEQGEEVKFRMRSKEPAIEGFTIKFNVIEQPNNGVRLFREEAEIIFLTKEYGFVDHELPLWKKKTFIQIIDRLKKDYDVNESKLEDVEQSNAPMTCQNYIEHNDQLRQYNIHIREVLIPTEISWTLKLVHFPKTQILQNGRNYELLQCPVILNENAIKGYLYILPVHYMKISKAALVFTFKDSRKNINTVVPFILSPVNENNFPESTSILQTVRGKEKKDTESISNSSEGGISSIESLSELDFTALASESERIDVSDGLLKNQHGLNLQESEENNPEDGFPKTWKRFN</sequence>
<evidence type="ECO:0000256" key="1">
    <source>
        <dbReference type="SAM" id="MobiDB-lite"/>
    </source>
</evidence>
<feature type="region of interest" description="Disordered" evidence="1">
    <location>
        <begin position="354"/>
        <end position="375"/>
    </location>
</feature>
<accession>A0AAN9TSH1</accession>
<dbReference type="EMBL" id="JBBCAQ010000006">
    <property type="protein sequence ID" value="KAK7603298.1"/>
    <property type="molecule type" value="Genomic_DNA"/>
</dbReference>
<keyword evidence="3" id="KW-1185">Reference proteome</keyword>
<reference evidence="2 3" key="1">
    <citation type="submission" date="2024-03" db="EMBL/GenBank/DDBJ databases">
        <title>Adaptation during the transition from Ophiocordyceps entomopathogen to insect associate is accompanied by gene loss and intensified selection.</title>
        <authorList>
            <person name="Ward C.M."/>
            <person name="Onetto C.A."/>
            <person name="Borneman A.R."/>
        </authorList>
    </citation>
    <scope>NUCLEOTIDE SEQUENCE [LARGE SCALE GENOMIC DNA]</scope>
    <source>
        <strain evidence="2">AWRI1</strain>
        <tissue evidence="2">Single Adult Female</tissue>
    </source>
</reference>